<reference evidence="2" key="1">
    <citation type="journal article" date="2016" name="Genome Announc.">
        <title>Draft Genome Sequences of Methanobrevibacter curvatus DSM11111, Methanobrevibacter cuticularis DSM11139, Methanobrevibacter filiformis DSM11501, and Methanobrevibacter oralis DSM7256.</title>
        <authorList>
            <person name="Poehlein A."/>
            <person name="Seedorf H."/>
        </authorList>
    </citation>
    <scope>NUCLEOTIDE SEQUENCE [LARGE SCALE GENOMIC DNA]</scope>
    <source>
        <strain evidence="2">DSM 7256 / JCM 30027 / ZR</strain>
    </source>
</reference>
<dbReference type="STRING" id="66851.MBORA_16150"/>
<dbReference type="EMBL" id="LWMU01000092">
    <property type="protein sequence ID" value="KZX11370.1"/>
    <property type="molecule type" value="Genomic_DNA"/>
</dbReference>
<name>A0A162FKG9_METOA</name>
<dbReference type="PATRIC" id="fig|66851.6.peg.1755"/>
<evidence type="ECO:0000313" key="1">
    <source>
        <dbReference type="EMBL" id="KZX11370.1"/>
    </source>
</evidence>
<organism evidence="1 2">
    <name type="scientific">Methanobrevibacter oralis</name>
    <dbReference type="NCBI Taxonomy" id="66851"/>
    <lineage>
        <taxon>Archaea</taxon>
        <taxon>Methanobacteriati</taxon>
        <taxon>Methanobacteriota</taxon>
        <taxon>Methanomada group</taxon>
        <taxon>Methanobacteria</taxon>
        <taxon>Methanobacteriales</taxon>
        <taxon>Methanobacteriaceae</taxon>
        <taxon>Methanobrevibacter</taxon>
    </lineage>
</organism>
<dbReference type="RefSeq" id="WP_042693442.1">
    <property type="nucleotide sequence ID" value="NZ_CABMAB010000022.1"/>
</dbReference>
<proteinExistence type="predicted"/>
<sequence length="203" mass="23281">MHVLEKSFLDLLRGNISIVPDADVYIGNRFSPDDKTPAVIIDLVDETFIRKHYITLEGVQYLRKLYDVDIWINIYANNEEDRQSIIEDVTNRILQAETNHYTTCANYNKTSCSETGNTCEALTSTSGRANKKQCPDLNIYKSFFKQNHIQKQTFKIIGVTNLDDLNVTGPVLRTIFKLNMEYYSYYPIGGRTFNSISIDGDLI</sequence>
<dbReference type="AlphaFoldDB" id="A0A162FKG9"/>
<keyword evidence="2" id="KW-1185">Reference proteome</keyword>
<accession>A0A162FKG9</accession>
<evidence type="ECO:0000313" key="2">
    <source>
        <dbReference type="Proteomes" id="UP000077428"/>
    </source>
</evidence>
<protein>
    <submittedName>
        <fullName evidence="1">Uncharacterized protein</fullName>
    </submittedName>
</protein>
<dbReference type="Proteomes" id="UP000077428">
    <property type="component" value="Unassembled WGS sequence"/>
</dbReference>
<gene>
    <name evidence="1" type="ORF">MBORA_16150</name>
</gene>
<comment type="caution">
    <text evidence="1">The sequence shown here is derived from an EMBL/GenBank/DDBJ whole genome shotgun (WGS) entry which is preliminary data.</text>
</comment>